<dbReference type="AlphaFoldDB" id="A0A8X8W6W1"/>
<evidence type="ECO:0000256" key="2">
    <source>
        <dbReference type="ARBA" id="ARBA00004613"/>
    </source>
</evidence>
<dbReference type="Pfam" id="PF14686">
    <property type="entry name" value="fn3_3"/>
    <property type="match status" value="1"/>
</dbReference>
<dbReference type="GO" id="GO:0005975">
    <property type="term" value="P:carbohydrate metabolic process"/>
    <property type="evidence" value="ECO:0007669"/>
    <property type="project" value="InterPro"/>
</dbReference>
<evidence type="ECO:0000259" key="8">
    <source>
        <dbReference type="Pfam" id="PF14683"/>
    </source>
</evidence>
<reference evidence="10" key="2">
    <citation type="submission" date="2020-08" db="EMBL/GenBank/DDBJ databases">
        <title>Plant Genome Project.</title>
        <authorList>
            <person name="Zhang R.-G."/>
        </authorList>
    </citation>
    <scope>NUCLEOTIDE SEQUENCE</scope>
    <source>
        <strain evidence="10">Huo1</strain>
        <tissue evidence="10">Leaf</tissue>
    </source>
</reference>
<evidence type="ECO:0000256" key="4">
    <source>
        <dbReference type="ARBA" id="ARBA00012437"/>
    </source>
</evidence>
<comment type="similarity">
    <text evidence="3">Belongs to the polysaccharide lyase 4 family.</text>
</comment>
<dbReference type="CDD" id="cd10316">
    <property type="entry name" value="RGL4_M"/>
    <property type="match status" value="1"/>
</dbReference>
<dbReference type="CDD" id="cd10320">
    <property type="entry name" value="RGL4_N"/>
    <property type="match status" value="1"/>
</dbReference>
<dbReference type="Pfam" id="PF06045">
    <property type="entry name" value="Rhamnogal_lyase"/>
    <property type="match status" value="1"/>
</dbReference>
<dbReference type="SUPFAM" id="SSF74650">
    <property type="entry name" value="Galactose mutarotase-like"/>
    <property type="match status" value="1"/>
</dbReference>
<dbReference type="Gene3D" id="2.60.40.1120">
    <property type="entry name" value="Carboxypeptidase-like, regulatory domain"/>
    <property type="match status" value="1"/>
</dbReference>
<dbReference type="SUPFAM" id="SSF49785">
    <property type="entry name" value="Galactose-binding domain-like"/>
    <property type="match status" value="1"/>
</dbReference>
<comment type="subcellular location">
    <subcellularLocation>
        <location evidence="2">Secreted</location>
    </subcellularLocation>
</comment>
<dbReference type="Proteomes" id="UP000298416">
    <property type="component" value="Unassembled WGS sequence"/>
</dbReference>
<keyword evidence="11" id="KW-1185">Reference proteome</keyword>
<dbReference type="SUPFAM" id="SSF49452">
    <property type="entry name" value="Starch-binding domain-like"/>
    <property type="match status" value="1"/>
</dbReference>
<dbReference type="InterPro" id="IPR010325">
    <property type="entry name" value="Rhamnogal_lyase"/>
</dbReference>
<name>A0A8X8W6W1_SALSN</name>
<dbReference type="InterPro" id="IPR029413">
    <property type="entry name" value="RG-lyase_II"/>
</dbReference>
<dbReference type="EMBL" id="PNBA02000020">
    <property type="protein sequence ID" value="KAG6389058.1"/>
    <property type="molecule type" value="Genomic_DNA"/>
</dbReference>
<dbReference type="OrthoDB" id="2130367at2759"/>
<comment type="caution">
    <text evidence="10">The sequence shown here is derived from an EMBL/GenBank/DDBJ whole genome shotgun (WGS) entry which is preliminary data.</text>
</comment>
<protein>
    <recommendedName>
        <fullName evidence="4">rhamnogalacturonan endolyase</fullName>
        <ecNumber evidence="4">4.2.2.23</ecNumber>
    </recommendedName>
</protein>
<evidence type="ECO:0000256" key="3">
    <source>
        <dbReference type="ARBA" id="ARBA00010418"/>
    </source>
</evidence>
<gene>
    <name evidence="10" type="ORF">SASPL_150517</name>
</gene>
<sequence length="631" mass="71090">MSRLFPVSNQEASPPVQLNVTPTHVEIDNGIVKLTLMNPGGLITSIGYNGVDNILEYVLTEDRRGYWDIVWSRPDRSGTNFDMLFCTRFRVIVATADQVEVSFTKTWSPSLDKEVPLNVDKRYILLRGSSGFYSYSIFEHLQGWPALNIDEARVAFKLHQDMFNYMVISDDKQRVMPTDKDRQAGDPLAYPEAVIISHPSNPQLKGEVDDKYEYSCNNEDNHVHGWISSTNPRMGFWVVMPGDEFRAGGPIKQDLTSHAGPTSLATFFSNHYAGDTFGVSLRNGEPWKKVFGPVFMYLNSGPSTSAIWGDAKRQTAEEMRKWPYDFPQSPDFPDANQRGAITGRLLVHDIVTAPAKSAYVGLAPPGVVGSWQEDTKGYQFWTRTDKNGYLSIGGVRPGTYNLYAWVPGVIGDYKHPSDITILPGKQVAIGEAVYNAPRNGPTLWEIGIPDRNAAEFYVPDPYPNLVNKLFINHTEKYRQYGLWSRYTDLYPRNDLVYTVGVSDYHKDWFFAHVTRNAKGQYLATTWKIVFSVKNVMSRGTYTLQLALASASYAEIQVGVNDRPYFTTGMIGKENVIARHGIHGLYRLFSVKILGSLLVEGTNTVYLRQLRGGNPFFGVLYDYIRLEAPPLP</sequence>
<dbReference type="InterPro" id="IPR008979">
    <property type="entry name" value="Galactose-bd-like_sf"/>
</dbReference>
<dbReference type="GO" id="GO:0030246">
    <property type="term" value="F:carbohydrate binding"/>
    <property type="evidence" value="ECO:0007669"/>
    <property type="project" value="InterPro"/>
</dbReference>
<feature type="domain" description="Rhamnogalacturonan lyase" evidence="8">
    <location>
        <begin position="442"/>
        <end position="625"/>
    </location>
</feature>
<dbReference type="PANTHER" id="PTHR32018">
    <property type="entry name" value="RHAMNOGALACTURONATE LYASE FAMILY PROTEIN"/>
    <property type="match status" value="1"/>
</dbReference>
<keyword evidence="6" id="KW-0732">Signal</keyword>
<dbReference type="InterPro" id="IPR011013">
    <property type="entry name" value="Gal_mutarotase_sf_dom"/>
</dbReference>
<dbReference type="InterPro" id="IPR014718">
    <property type="entry name" value="GH-type_carb-bd"/>
</dbReference>
<dbReference type="InterPro" id="IPR029411">
    <property type="entry name" value="RG-lyase_III"/>
</dbReference>
<evidence type="ECO:0000256" key="6">
    <source>
        <dbReference type="ARBA" id="ARBA00022729"/>
    </source>
</evidence>
<dbReference type="EC" id="4.2.2.23" evidence="4"/>
<accession>A0A8X8W6W1</accession>
<feature type="domain" description="Rhamnogalacturonan lyase" evidence="9">
    <location>
        <begin position="356"/>
        <end position="427"/>
    </location>
</feature>
<dbReference type="GO" id="GO:0005576">
    <property type="term" value="C:extracellular region"/>
    <property type="evidence" value="ECO:0007669"/>
    <property type="project" value="UniProtKB-SubCell"/>
</dbReference>
<reference evidence="10" key="1">
    <citation type="submission" date="2018-01" db="EMBL/GenBank/DDBJ databases">
        <authorList>
            <person name="Mao J.F."/>
        </authorList>
    </citation>
    <scope>NUCLEOTIDE SEQUENCE</scope>
    <source>
        <strain evidence="10">Huo1</strain>
        <tissue evidence="10">Leaf</tissue>
    </source>
</reference>
<comment type="catalytic activity">
    <reaction evidence="1">
        <text>Endotype eliminative cleavage of L-alpha-rhamnopyranosyl-(1-&gt;4)-alpha-D-galactopyranosyluronic acid bonds of rhamnogalacturonan I domains in ramified hairy regions of pectin leaving L-rhamnopyranose at the reducing end and 4-deoxy-4,5-unsaturated D-galactopyranosyluronic acid at the non-reducing end.</text>
        <dbReference type="EC" id="4.2.2.23"/>
    </reaction>
</comment>
<keyword evidence="5" id="KW-0964">Secreted</keyword>
<dbReference type="PANTHER" id="PTHR32018:SF18">
    <property type="entry name" value="RHAMNOGALACTURONAN ENDOLYASE"/>
    <property type="match status" value="1"/>
</dbReference>
<evidence type="ECO:0000313" key="10">
    <source>
        <dbReference type="EMBL" id="KAG6389058.1"/>
    </source>
</evidence>
<proteinExistence type="inferred from homology"/>
<evidence type="ECO:0000256" key="7">
    <source>
        <dbReference type="ARBA" id="ARBA00023239"/>
    </source>
</evidence>
<evidence type="ECO:0000259" key="9">
    <source>
        <dbReference type="Pfam" id="PF14686"/>
    </source>
</evidence>
<dbReference type="InterPro" id="IPR013784">
    <property type="entry name" value="Carb-bd-like_fold"/>
</dbReference>
<dbReference type="Pfam" id="PF14683">
    <property type="entry name" value="CBM-like"/>
    <property type="match status" value="1"/>
</dbReference>
<evidence type="ECO:0000256" key="5">
    <source>
        <dbReference type="ARBA" id="ARBA00022525"/>
    </source>
</evidence>
<evidence type="ECO:0000256" key="1">
    <source>
        <dbReference type="ARBA" id="ARBA00001324"/>
    </source>
</evidence>
<evidence type="ECO:0000313" key="11">
    <source>
        <dbReference type="Proteomes" id="UP000298416"/>
    </source>
</evidence>
<dbReference type="GO" id="GO:0102210">
    <property type="term" value="F:rhamnogalacturonan endolyase activity"/>
    <property type="evidence" value="ECO:0007669"/>
    <property type="project" value="UniProtKB-EC"/>
</dbReference>
<keyword evidence="7" id="KW-0456">Lyase</keyword>
<dbReference type="Gene3D" id="2.70.98.10">
    <property type="match status" value="1"/>
</dbReference>
<organism evidence="10">
    <name type="scientific">Salvia splendens</name>
    <name type="common">Scarlet sage</name>
    <dbReference type="NCBI Taxonomy" id="180675"/>
    <lineage>
        <taxon>Eukaryota</taxon>
        <taxon>Viridiplantae</taxon>
        <taxon>Streptophyta</taxon>
        <taxon>Embryophyta</taxon>
        <taxon>Tracheophyta</taxon>
        <taxon>Spermatophyta</taxon>
        <taxon>Magnoliopsida</taxon>
        <taxon>eudicotyledons</taxon>
        <taxon>Gunneridae</taxon>
        <taxon>Pentapetalae</taxon>
        <taxon>asterids</taxon>
        <taxon>lamiids</taxon>
        <taxon>Lamiales</taxon>
        <taxon>Lamiaceae</taxon>
        <taxon>Nepetoideae</taxon>
        <taxon>Mentheae</taxon>
        <taxon>Salviinae</taxon>
        <taxon>Salvia</taxon>
        <taxon>Salvia subgen. Calosphace</taxon>
        <taxon>core Calosphace</taxon>
    </lineage>
</organism>
<dbReference type="CDD" id="cd10317">
    <property type="entry name" value="RGL4_C"/>
    <property type="match status" value="1"/>
</dbReference>
<dbReference type="Gene3D" id="2.60.120.260">
    <property type="entry name" value="Galactose-binding domain-like"/>
    <property type="match status" value="1"/>
</dbReference>
<dbReference type="InterPro" id="IPR051850">
    <property type="entry name" value="Polysacch_Lyase_4"/>
</dbReference>